<sequence length="257" mass="30447">MLQPGIYCVHGPPGSGKTSWAVEKVLPVLRSGKIPVFSNFLIVDPDTGNRSLKWKDEYKETLVDAWIIKDEAWSDIDSTDWKEFTKADNSFFRLSRQNGLVIIIISQTGVVKTVREISNMFVECHCWHFGKFPLRFRRRFRRKYEDKKYEFQKKSFFNPKVGAAYNHRAFRIKRPVNPMTFEPWEGSLPEYFSFNDKLKLKTTILLRYLYINLKWYYDFYTFKHIRRLTKIDIAYRFFCLFCSVSVSYLSKAGGLLG</sequence>
<dbReference type="PATRIC" id="fig|1434118.4.peg.1227"/>
<protein>
    <recommendedName>
        <fullName evidence="3">Zona occludens toxin N-terminal domain-containing protein</fullName>
    </recommendedName>
</protein>
<gene>
    <name evidence="1" type="ORF">MSSAC_0954</name>
</gene>
<evidence type="ECO:0008006" key="3">
    <source>
        <dbReference type="Google" id="ProtNLM"/>
    </source>
</evidence>
<name>A0A0E3PLA0_9EURY</name>
<evidence type="ECO:0000313" key="2">
    <source>
        <dbReference type="Proteomes" id="UP000033123"/>
    </source>
</evidence>
<dbReference type="KEGG" id="msj:MSSAC_0954"/>
<proteinExistence type="predicted"/>
<accession>A0A0E3PLA0</accession>
<dbReference type="HOGENOM" id="CLU_1017856_0_0_2"/>
<dbReference type="SUPFAM" id="SSF52540">
    <property type="entry name" value="P-loop containing nucleoside triphosphate hydrolases"/>
    <property type="match status" value="1"/>
</dbReference>
<dbReference type="Proteomes" id="UP000033123">
    <property type="component" value="Chromosome"/>
</dbReference>
<dbReference type="EMBL" id="CP009508">
    <property type="protein sequence ID" value="AKB35544.1"/>
    <property type="molecule type" value="Genomic_DNA"/>
</dbReference>
<evidence type="ECO:0000313" key="1">
    <source>
        <dbReference type="EMBL" id="AKB35544.1"/>
    </source>
</evidence>
<dbReference type="AlphaFoldDB" id="A0A0E3PLA0"/>
<dbReference type="InterPro" id="IPR027417">
    <property type="entry name" value="P-loop_NTPase"/>
</dbReference>
<reference evidence="1 2" key="1">
    <citation type="submission" date="2014-07" db="EMBL/GenBank/DDBJ databases">
        <title>Methanogenic archaea and the global carbon cycle.</title>
        <authorList>
            <person name="Henriksen J.R."/>
            <person name="Luke J."/>
            <person name="Reinhart S."/>
            <person name="Benedict M.N."/>
            <person name="Youngblut N.D."/>
            <person name="Metcalf M.E."/>
            <person name="Whitaker R.J."/>
            <person name="Metcalf W.W."/>
        </authorList>
    </citation>
    <scope>NUCLEOTIDE SEQUENCE [LARGE SCALE GENOMIC DNA]</scope>
    <source>
        <strain evidence="1 2">C2J</strain>
    </source>
</reference>
<dbReference type="Gene3D" id="3.40.50.300">
    <property type="entry name" value="P-loop containing nucleotide triphosphate hydrolases"/>
    <property type="match status" value="1"/>
</dbReference>
<organism evidence="1 2">
    <name type="scientific">Methanosarcina siciliae C2J</name>
    <dbReference type="NCBI Taxonomy" id="1434118"/>
    <lineage>
        <taxon>Archaea</taxon>
        <taxon>Methanobacteriati</taxon>
        <taxon>Methanobacteriota</taxon>
        <taxon>Stenosarchaea group</taxon>
        <taxon>Methanomicrobia</taxon>
        <taxon>Methanosarcinales</taxon>
        <taxon>Methanosarcinaceae</taxon>
        <taxon>Methanosarcina</taxon>
    </lineage>
</organism>